<evidence type="ECO:0000256" key="1">
    <source>
        <dbReference type="SAM" id="Phobius"/>
    </source>
</evidence>
<name>A0A6J5XUL2_PRUAR</name>
<sequence>MHTIGQCGIHPNGWCFVMHGAFVFRKETCNLHEVLVQIIINLVAFVTLLALNKAADHSHAIGQEYVSL</sequence>
<dbReference type="EMBL" id="CAEKDK010000006">
    <property type="protein sequence ID" value="CAB4284432.1"/>
    <property type="molecule type" value="Genomic_DNA"/>
</dbReference>
<keyword evidence="1" id="KW-1133">Transmembrane helix</keyword>
<keyword evidence="1" id="KW-0472">Membrane</keyword>
<proteinExistence type="predicted"/>
<accession>A0A6J5XUL2</accession>
<reference evidence="3 4" key="2">
    <citation type="submission" date="2020-05" db="EMBL/GenBank/DDBJ databases">
        <authorList>
            <person name="Campoy J."/>
            <person name="Schneeberger K."/>
            <person name="Spophaly S."/>
        </authorList>
    </citation>
    <scope>NUCLEOTIDE SEQUENCE [LARGE SCALE GENOMIC DNA]</scope>
    <source>
        <strain evidence="3">PruArmRojPasFocal</strain>
    </source>
</reference>
<keyword evidence="1" id="KW-0812">Transmembrane</keyword>
<dbReference type="AlphaFoldDB" id="A0A6J5XUL2"/>
<feature type="transmembrane region" description="Helical" evidence="1">
    <location>
        <begin position="34"/>
        <end position="51"/>
    </location>
</feature>
<evidence type="ECO:0000313" key="4">
    <source>
        <dbReference type="Proteomes" id="UP000507222"/>
    </source>
</evidence>
<dbReference type="Proteomes" id="UP000507245">
    <property type="component" value="Unassembled WGS sequence"/>
</dbReference>
<protein>
    <submittedName>
        <fullName evidence="3">Uncharacterized protein</fullName>
    </submittedName>
</protein>
<evidence type="ECO:0000313" key="2">
    <source>
        <dbReference type="EMBL" id="CAB4284432.1"/>
    </source>
</evidence>
<keyword evidence="5" id="KW-1185">Reference proteome</keyword>
<reference evidence="5" key="1">
    <citation type="journal article" date="2020" name="Genome Biol.">
        <title>Gamete binning: chromosome-level and haplotype-resolved genome assembly enabled by high-throughput single-cell sequencing of gamete genomes.</title>
        <authorList>
            <person name="Campoy J.A."/>
            <person name="Sun H."/>
            <person name="Goel M."/>
            <person name="Jiao W.-B."/>
            <person name="Folz-Donahue K."/>
            <person name="Wang N."/>
            <person name="Rubio M."/>
            <person name="Liu C."/>
            <person name="Kukat C."/>
            <person name="Ruiz D."/>
            <person name="Huettel B."/>
            <person name="Schneeberger K."/>
        </authorList>
    </citation>
    <scope>NUCLEOTIDE SEQUENCE [LARGE SCALE GENOMIC DNA]</scope>
    <source>
        <strain evidence="5">cv. Rojo Pasion</strain>
    </source>
</reference>
<organism evidence="3 5">
    <name type="scientific">Prunus armeniaca</name>
    <name type="common">Apricot</name>
    <name type="synonym">Armeniaca vulgaris</name>
    <dbReference type="NCBI Taxonomy" id="36596"/>
    <lineage>
        <taxon>Eukaryota</taxon>
        <taxon>Viridiplantae</taxon>
        <taxon>Streptophyta</taxon>
        <taxon>Embryophyta</taxon>
        <taxon>Tracheophyta</taxon>
        <taxon>Spermatophyta</taxon>
        <taxon>Magnoliopsida</taxon>
        <taxon>eudicotyledons</taxon>
        <taxon>Gunneridae</taxon>
        <taxon>Pentapetalae</taxon>
        <taxon>rosids</taxon>
        <taxon>fabids</taxon>
        <taxon>Rosales</taxon>
        <taxon>Rosaceae</taxon>
        <taxon>Amygdaloideae</taxon>
        <taxon>Amygdaleae</taxon>
        <taxon>Prunus</taxon>
    </lineage>
</organism>
<evidence type="ECO:0000313" key="5">
    <source>
        <dbReference type="Proteomes" id="UP000507245"/>
    </source>
</evidence>
<dbReference type="Proteomes" id="UP000507222">
    <property type="component" value="Unassembled WGS sequence"/>
</dbReference>
<evidence type="ECO:0000313" key="3">
    <source>
        <dbReference type="EMBL" id="CAB4314848.1"/>
    </source>
</evidence>
<dbReference type="EMBL" id="CAEKKB010000006">
    <property type="protein sequence ID" value="CAB4314848.1"/>
    <property type="molecule type" value="Genomic_DNA"/>
</dbReference>
<gene>
    <name evidence="2" type="ORF">CURHAP_LOCUS39961</name>
    <name evidence="3" type="ORF">ORAREDHAP_LOCUS39376</name>
</gene>